<reference evidence="2" key="1">
    <citation type="journal article" date="2020" name="mSystems">
        <title>Genome- and Community-Level Interaction Insights into Carbon Utilization and Element Cycling Functions of Hydrothermarchaeota in Hydrothermal Sediment.</title>
        <authorList>
            <person name="Zhou Z."/>
            <person name="Liu Y."/>
            <person name="Xu W."/>
            <person name="Pan J."/>
            <person name="Luo Z.H."/>
            <person name="Li M."/>
        </authorList>
    </citation>
    <scope>NUCLEOTIDE SEQUENCE [LARGE SCALE GENOMIC DNA]</scope>
    <source>
        <strain evidence="2">SpSt-132</strain>
    </source>
</reference>
<dbReference type="Gene3D" id="3.40.50.300">
    <property type="entry name" value="P-loop containing nucleotide triphosphate hydrolases"/>
    <property type="match status" value="1"/>
</dbReference>
<name>A0A7C2ZDQ4_9AQUI</name>
<gene>
    <name evidence="2" type="primary">mobB</name>
    <name evidence="2" type="ORF">ENO47_02395</name>
</gene>
<dbReference type="EMBL" id="DSFP01000028">
    <property type="protein sequence ID" value="HEW45510.1"/>
    <property type="molecule type" value="Genomic_DNA"/>
</dbReference>
<dbReference type="InterPro" id="IPR052539">
    <property type="entry name" value="MGD_biosynthesis_adapter"/>
</dbReference>
<proteinExistence type="predicted"/>
<dbReference type="NCBIfam" id="TIGR00176">
    <property type="entry name" value="mobB"/>
    <property type="match status" value="1"/>
</dbReference>
<dbReference type="GO" id="GO:0005525">
    <property type="term" value="F:GTP binding"/>
    <property type="evidence" value="ECO:0007669"/>
    <property type="project" value="InterPro"/>
</dbReference>
<dbReference type="AlphaFoldDB" id="A0A7C2ZDQ4"/>
<dbReference type="GO" id="GO:0006777">
    <property type="term" value="P:Mo-molybdopterin cofactor biosynthetic process"/>
    <property type="evidence" value="ECO:0007669"/>
    <property type="project" value="InterPro"/>
</dbReference>
<protein>
    <submittedName>
        <fullName evidence="2">Molybdopterin-guanine dinucleotide biosynthesis protein B</fullName>
    </submittedName>
</protein>
<dbReference type="SUPFAM" id="SSF52540">
    <property type="entry name" value="P-loop containing nucleoside triphosphate hydrolases"/>
    <property type="match status" value="1"/>
</dbReference>
<feature type="domain" description="Molybdopterin-guanine dinucleotide biosynthesis protein B (MobB)" evidence="1">
    <location>
        <begin position="4"/>
        <end position="111"/>
    </location>
</feature>
<evidence type="ECO:0000313" key="2">
    <source>
        <dbReference type="EMBL" id="HEW45510.1"/>
    </source>
</evidence>
<dbReference type="Pfam" id="PF03205">
    <property type="entry name" value="MobB"/>
    <property type="match status" value="1"/>
</dbReference>
<dbReference type="InterPro" id="IPR004435">
    <property type="entry name" value="MobB_dom"/>
</dbReference>
<dbReference type="PANTHER" id="PTHR40072:SF1">
    <property type="entry name" value="MOLYBDOPTERIN-GUANINE DINUCLEOTIDE BIOSYNTHESIS ADAPTER PROTEIN"/>
    <property type="match status" value="1"/>
</dbReference>
<accession>A0A7C2ZDQ4</accession>
<sequence length="136" mass="15672">MPKVVCIVGYHNSGKTSLIERLIQELQRRGYKVGYIKHDPKGHGMTDKEGSDTDRIFKLSERVALMSPQKLTLWERREDDPLKVVEEYFSDCHIVILEGWKSLEGIKKVVVGDLEVEGFRVKGIDDLDRLVDFILE</sequence>
<comment type="caution">
    <text evidence="2">The sequence shown here is derived from an EMBL/GenBank/DDBJ whole genome shotgun (WGS) entry which is preliminary data.</text>
</comment>
<dbReference type="InterPro" id="IPR027417">
    <property type="entry name" value="P-loop_NTPase"/>
</dbReference>
<evidence type="ECO:0000259" key="1">
    <source>
        <dbReference type="Pfam" id="PF03205"/>
    </source>
</evidence>
<organism evidence="2">
    <name type="scientific">Hydrogenobacter sp</name>
    <dbReference type="NCBI Taxonomy" id="2152829"/>
    <lineage>
        <taxon>Bacteria</taxon>
        <taxon>Pseudomonadati</taxon>
        <taxon>Aquificota</taxon>
        <taxon>Aquificia</taxon>
        <taxon>Aquificales</taxon>
        <taxon>Aquificaceae</taxon>
        <taxon>Hydrogenobacter</taxon>
    </lineage>
</organism>
<dbReference type="PANTHER" id="PTHR40072">
    <property type="entry name" value="MOLYBDOPTERIN-GUANINE DINUCLEOTIDE BIOSYNTHESIS ADAPTER PROTEIN-RELATED"/>
    <property type="match status" value="1"/>
</dbReference>